<evidence type="ECO:0000259" key="3">
    <source>
        <dbReference type="Pfam" id="PF16220"/>
    </source>
</evidence>
<evidence type="ECO:0000313" key="5">
    <source>
        <dbReference type="Proteomes" id="UP000274786"/>
    </source>
</evidence>
<organism evidence="4 5">
    <name type="scientific">Stenotrophomonas rhizophila</name>
    <dbReference type="NCBI Taxonomy" id="216778"/>
    <lineage>
        <taxon>Bacteria</taxon>
        <taxon>Pseudomonadati</taxon>
        <taxon>Pseudomonadota</taxon>
        <taxon>Gammaproteobacteria</taxon>
        <taxon>Lysobacterales</taxon>
        <taxon>Lysobacteraceae</taxon>
        <taxon>Stenotrophomonas</taxon>
    </lineage>
</organism>
<feature type="domain" description="FecR N-terminal" evidence="3">
    <location>
        <begin position="22"/>
        <end position="58"/>
    </location>
</feature>
<evidence type="ECO:0000313" key="4">
    <source>
        <dbReference type="EMBL" id="RLK57172.1"/>
    </source>
</evidence>
<keyword evidence="1" id="KW-1133">Transmembrane helix</keyword>
<dbReference type="PANTHER" id="PTHR30273:SF2">
    <property type="entry name" value="PROTEIN FECR"/>
    <property type="match status" value="1"/>
</dbReference>
<dbReference type="Proteomes" id="UP000274786">
    <property type="component" value="Unassembled WGS sequence"/>
</dbReference>
<keyword evidence="1" id="KW-0812">Transmembrane</keyword>
<reference evidence="4 5" key="1">
    <citation type="submission" date="2018-10" db="EMBL/GenBank/DDBJ databases">
        <title>Comparative analysis of microorganisms from saline springs in Andes Mountain Range, Colombia.</title>
        <authorList>
            <person name="Rubin E."/>
        </authorList>
    </citation>
    <scope>NUCLEOTIDE SEQUENCE [LARGE SCALE GENOMIC DNA]</scope>
    <source>
        <strain evidence="4 5">USBA GBX 843</strain>
    </source>
</reference>
<sequence>MSPHEQPPMSRPLPPSDPAAVQARAWIAWLASGAVEPVQMQAFEQWLAEPDNRRTFEYERQLWRSLGPRPAPAAAATRSRRRPRWPLFGVASAALLALAWVAPEAWLRLQADHRSGTGIQAVALPDGSRAVLDADSAIAVRYDGQVRRIALLRGHAWFQVTPDPARPFQVEAQGGVIEDISTAFAVAREDDHVETRVEQGRVRVAAADRAGWTYLDAGQRARFAPGGRVVREQDVALDRIAAWREGELLLEATGVEDAVRRIARYRAGATFVRGDLSALPAVNAAFRIDRPEQALDALAVSAGLRVTRLPMGVAIVAPANITAE</sequence>
<evidence type="ECO:0000259" key="2">
    <source>
        <dbReference type="Pfam" id="PF04773"/>
    </source>
</evidence>
<proteinExistence type="predicted"/>
<dbReference type="GO" id="GO:0016989">
    <property type="term" value="F:sigma factor antagonist activity"/>
    <property type="evidence" value="ECO:0007669"/>
    <property type="project" value="TreeGrafter"/>
</dbReference>
<dbReference type="Pfam" id="PF16220">
    <property type="entry name" value="DUF4880"/>
    <property type="match status" value="1"/>
</dbReference>
<dbReference type="OrthoDB" id="9798846at2"/>
<dbReference type="EMBL" id="RCDC01000004">
    <property type="protein sequence ID" value="RLK57172.1"/>
    <property type="molecule type" value="Genomic_DNA"/>
</dbReference>
<dbReference type="AlphaFoldDB" id="A0A498CUD1"/>
<gene>
    <name evidence="4" type="ORF">BCL79_1577</name>
</gene>
<dbReference type="Gene3D" id="2.60.120.1440">
    <property type="match status" value="1"/>
</dbReference>
<dbReference type="InterPro" id="IPR012373">
    <property type="entry name" value="Ferrdict_sens_TM"/>
</dbReference>
<evidence type="ECO:0000256" key="1">
    <source>
        <dbReference type="SAM" id="Phobius"/>
    </source>
</evidence>
<comment type="caution">
    <text evidence="4">The sequence shown here is derived from an EMBL/GenBank/DDBJ whole genome shotgun (WGS) entry which is preliminary data.</text>
</comment>
<keyword evidence="1" id="KW-0472">Membrane</keyword>
<name>A0A498CUD1_9GAMM</name>
<dbReference type="PANTHER" id="PTHR30273">
    <property type="entry name" value="PERIPLASMIC SIGNAL SENSOR AND SIGMA FACTOR ACTIVATOR FECR-RELATED"/>
    <property type="match status" value="1"/>
</dbReference>
<dbReference type="PIRSF" id="PIRSF018266">
    <property type="entry name" value="FecR"/>
    <property type="match status" value="1"/>
</dbReference>
<dbReference type="Pfam" id="PF04773">
    <property type="entry name" value="FecR"/>
    <property type="match status" value="1"/>
</dbReference>
<protein>
    <submittedName>
        <fullName evidence="4">FecR family protein</fullName>
    </submittedName>
</protein>
<accession>A0A498CUD1</accession>
<feature type="transmembrane region" description="Helical" evidence="1">
    <location>
        <begin position="85"/>
        <end position="102"/>
    </location>
</feature>
<dbReference type="InterPro" id="IPR006860">
    <property type="entry name" value="FecR"/>
</dbReference>
<feature type="domain" description="FecR protein" evidence="2">
    <location>
        <begin position="115"/>
        <end position="203"/>
    </location>
</feature>
<dbReference type="InterPro" id="IPR032623">
    <property type="entry name" value="FecR_N"/>
</dbReference>